<feature type="active site" description="Proton acceptor" evidence="6">
    <location>
        <position position="258"/>
    </location>
</feature>
<name>A0A2V1AX01_9ASCO</name>
<evidence type="ECO:0000256" key="7">
    <source>
        <dbReference type="PIRSR" id="PIRSR000138-2"/>
    </source>
</evidence>
<feature type="domain" description="FMN hydroxy acid dehydrogenase" evidence="8">
    <location>
        <begin position="7"/>
        <end position="363"/>
    </location>
</feature>
<feature type="binding site" evidence="7">
    <location>
        <begin position="312"/>
        <end position="313"/>
    </location>
    <ligand>
        <name>FMN</name>
        <dbReference type="ChEBI" id="CHEBI:58210"/>
    </ligand>
</feature>
<feature type="binding site" evidence="7">
    <location>
        <begin position="86"/>
        <end position="88"/>
    </location>
    <ligand>
        <name>FMN</name>
        <dbReference type="ChEBI" id="CHEBI:58210"/>
    </ligand>
</feature>
<dbReference type="InterPro" id="IPR037396">
    <property type="entry name" value="FMN_HAD"/>
</dbReference>
<evidence type="ECO:0000256" key="6">
    <source>
        <dbReference type="PIRSR" id="PIRSR000138-1"/>
    </source>
</evidence>
<dbReference type="Proteomes" id="UP000244309">
    <property type="component" value="Unassembled WGS sequence"/>
</dbReference>
<evidence type="ECO:0000313" key="9">
    <source>
        <dbReference type="EMBL" id="PVH22342.1"/>
    </source>
</evidence>
<evidence type="ECO:0000256" key="3">
    <source>
        <dbReference type="ARBA" id="ARBA00024042"/>
    </source>
</evidence>
<comment type="cofactor">
    <cofactor evidence="1">
        <name>FMN</name>
        <dbReference type="ChEBI" id="CHEBI:58210"/>
    </cofactor>
</comment>
<dbReference type="FunFam" id="3.20.20.70:FF:000056">
    <property type="entry name" value="hydroxyacid oxidase 2"/>
    <property type="match status" value="1"/>
</dbReference>
<organism evidence="9 10">
    <name type="scientific">Candidozyma haemuli</name>
    <dbReference type="NCBI Taxonomy" id="45357"/>
    <lineage>
        <taxon>Eukaryota</taxon>
        <taxon>Fungi</taxon>
        <taxon>Dikarya</taxon>
        <taxon>Ascomycota</taxon>
        <taxon>Saccharomycotina</taxon>
        <taxon>Pichiomycetes</taxon>
        <taxon>Metschnikowiaceae</taxon>
        <taxon>Candidozyma</taxon>
    </lineage>
</organism>
<dbReference type="InterPro" id="IPR012133">
    <property type="entry name" value="Alpha-hydoxy_acid_DH_FMN"/>
</dbReference>
<dbReference type="Pfam" id="PF01070">
    <property type="entry name" value="FMN_dh"/>
    <property type="match status" value="1"/>
</dbReference>
<feature type="binding site" evidence="7">
    <location>
        <position position="138"/>
    </location>
    <ligand>
        <name>FMN</name>
        <dbReference type="ChEBI" id="CHEBI:58210"/>
    </ligand>
</feature>
<dbReference type="PROSITE" id="PS51349">
    <property type="entry name" value="FMN_HYDROXY_ACID_DH_2"/>
    <property type="match status" value="1"/>
</dbReference>
<sequence length="379" mass="42121">MSHRLVAYDAKVHTIKDLEEAATVKLLPSTRDYYNGGSMYNVTLKDNQTSYDQYRFRPRVLRDVSEVDTSIISMGKKNAFPLGIAPAACHGMAHPDAELGTSRAAAKKGVNMILSTWSNSSLEDVINQGKGETTYCQQINLMKDDTINLSLIKKAEECGYEAVIITVDTPWVGRRLSEFKNPFNLSRFLNFPNFPEMTQKRMLSLDEKHQLKMDLTWEYIKFLKSKTSLKMWIKGIATGEDAALAVEHGMDGIIVSNHGGRQLDGAISTLESLPEVVEAVNGRIPVHIDGGIRSGTDIFKALALGADFCWVGRIPLWGLAYNGEQGVSLALNILHDEFRNTMALAGVTRVEDIGPEHLARVRPAIERVTRKKDKTPSKL</sequence>
<dbReference type="OrthoDB" id="1925334at2759"/>
<dbReference type="VEuPathDB" id="FungiDB:CXQ85_005370"/>
<feature type="binding site" evidence="7">
    <location>
        <position position="33"/>
    </location>
    <ligand>
        <name>glyoxylate</name>
        <dbReference type="ChEBI" id="CHEBI:36655"/>
    </ligand>
</feature>
<dbReference type="PIRSF" id="PIRSF000138">
    <property type="entry name" value="Al-hdrx_acd_dh"/>
    <property type="match status" value="1"/>
</dbReference>
<evidence type="ECO:0000313" key="10">
    <source>
        <dbReference type="Proteomes" id="UP000244309"/>
    </source>
</evidence>
<proteinExistence type="inferred from homology"/>
<reference evidence="9 10" key="1">
    <citation type="submission" date="2017-12" db="EMBL/GenBank/DDBJ databases">
        <title>Genome Sequence of a Multidrug-Resistant Candida haemulonii Isolate from a Patient with Chronic Leg Ulcers in Israel.</title>
        <authorList>
            <person name="Chow N.A."/>
            <person name="Gade L."/>
            <person name="Batra D."/>
            <person name="Rowe L.A."/>
            <person name="Ben-Ami R."/>
            <person name="Loparev V.N."/>
            <person name="Litvintseva A.P."/>
        </authorList>
    </citation>
    <scope>NUCLEOTIDE SEQUENCE [LARGE SCALE GENOMIC DNA]</scope>
    <source>
        <strain evidence="9 10">B11899</strain>
    </source>
</reference>
<dbReference type="RefSeq" id="XP_025343282.1">
    <property type="nucleotide sequence ID" value="XM_025488966.1"/>
</dbReference>
<dbReference type="InterPro" id="IPR013785">
    <property type="entry name" value="Aldolase_TIM"/>
</dbReference>
<dbReference type="InterPro" id="IPR000262">
    <property type="entry name" value="FMN-dep_DH"/>
</dbReference>
<dbReference type="SUPFAM" id="SSF51395">
    <property type="entry name" value="FMN-linked oxidoreductases"/>
    <property type="match status" value="1"/>
</dbReference>
<evidence type="ECO:0000256" key="5">
    <source>
        <dbReference type="ARBA" id="ARBA00083297"/>
    </source>
</evidence>
<feature type="binding site" evidence="7">
    <location>
        <position position="115"/>
    </location>
    <ligand>
        <name>FMN</name>
        <dbReference type="ChEBI" id="CHEBI:58210"/>
    </ligand>
</feature>
<feature type="binding site" evidence="7">
    <location>
        <position position="256"/>
    </location>
    <ligand>
        <name>FMN</name>
        <dbReference type="ChEBI" id="CHEBI:58210"/>
    </ligand>
</feature>
<keyword evidence="10" id="KW-1185">Reference proteome</keyword>
<dbReference type="GO" id="GO:0016491">
    <property type="term" value="F:oxidoreductase activity"/>
    <property type="evidence" value="ECO:0007669"/>
    <property type="project" value="UniProtKB-KW"/>
</dbReference>
<keyword evidence="2" id="KW-0560">Oxidoreductase</keyword>
<dbReference type="PROSITE" id="PS00557">
    <property type="entry name" value="FMN_HYDROXY_ACID_DH_1"/>
    <property type="match status" value="1"/>
</dbReference>
<feature type="binding site" evidence="7">
    <location>
        <position position="175"/>
    </location>
    <ligand>
        <name>glyoxylate</name>
        <dbReference type="ChEBI" id="CHEBI:36655"/>
    </ligand>
</feature>
<dbReference type="CDD" id="cd02809">
    <property type="entry name" value="alpha_hydroxyacid_oxid_FMN"/>
    <property type="match status" value="1"/>
</dbReference>
<dbReference type="GO" id="GO:0010181">
    <property type="term" value="F:FMN binding"/>
    <property type="evidence" value="ECO:0007669"/>
    <property type="project" value="InterPro"/>
</dbReference>
<feature type="binding site" evidence="7">
    <location>
        <position position="258"/>
    </location>
    <ligand>
        <name>FMN</name>
        <dbReference type="ChEBI" id="CHEBI:58210"/>
    </ligand>
</feature>
<dbReference type="STRING" id="45357.A0A2V1AX01"/>
<evidence type="ECO:0000259" key="8">
    <source>
        <dbReference type="PROSITE" id="PS51349"/>
    </source>
</evidence>
<dbReference type="AlphaFoldDB" id="A0A2V1AX01"/>
<dbReference type="PANTHER" id="PTHR10578">
    <property type="entry name" value="S -2-HYDROXY-ACID OXIDASE-RELATED"/>
    <property type="match status" value="1"/>
</dbReference>
<comment type="caution">
    <text evidence="9">The sequence shown here is derived from an EMBL/GenBank/DDBJ whole genome shotgun (WGS) entry which is preliminary data.</text>
</comment>
<dbReference type="GO" id="GO:0005737">
    <property type="term" value="C:cytoplasm"/>
    <property type="evidence" value="ECO:0007669"/>
    <property type="project" value="UniProtKB-ARBA"/>
</dbReference>
<feature type="binding site" evidence="7">
    <location>
        <position position="261"/>
    </location>
    <ligand>
        <name>glyoxylate</name>
        <dbReference type="ChEBI" id="CHEBI:36655"/>
    </ligand>
</feature>
<evidence type="ECO:0000256" key="1">
    <source>
        <dbReference type="ARBA" id="ARBA00001917"/>
    </source>
</evidence>
<evidence type="ECO:0000256" key="2">
    <source>
        <dbReference type="ARBA" id="ARBA00023002"/>
    </source>
</evidence>
<keyword evidence="7" id="KW-0288">FMN</keyword>
<accession>A0A2V1AX01</accession>
<dbReference type="PANTHER" id="PTHR10578:SF149">
    <property type="entry name" value="2-HYDROXYACID OXIDASE 2"/>
    <property type="match status" value="1"/>
</dbReference>
<comment type="similarity">
    <text evidence="3">Belongs to the FMN-dependent alpha-hydroxy acid dehydrogenase family.</text>
</comment>
<dbReference type="Gene3D" id="3.20.20.70">
    <property type="entry name" value="Aldolase class I"/>
    <property type="match status" value="1"/>
</dbReference>
<feature type="binding site" evidence="7">
    <location>
        <position position="234"/>
    </location>
    <ligand>
        <name>FMN</name>
        <dbReference type="ChEBI" id="CHEBI:58210"/>
    </ligand>
</feature>
<dbReference type="EMBL" id="PKFO01000007">
    <property type="protein sequence ID" value="PVH22342.1"/>
    <property type="molecule type" value="Genomic_DNA"/>
</dbReference>
<protein>
    <recommendedName>
        <fullName evidence="4">Oxidase FUB9</fullName>
    </recommendedName>
    <alternativeName>
        <fullName evidence="5">Fusaric acid biosynthesis protein 9</fullName>
    </alternativeName>
</protein>
<evidence type="ECO:0000256" key="4">
    <source>
        <dbReference type="ARBA" id="ARBA00073420"/>
    </source>
</evidence>
<gene>
    <name evidence="9" type="ORF">CXQ85_005370</name>
</gene>
<feature type="binding site" evidence="7">
    <location>
        <begin position="289"/>
        <end position="293"/>
    </location>
    <ligand>
        <name>FMN</name>
        <dbReference type="ChEBI" id="CHEBI:58210"/>
    </ligand>
</feature>
<feature type="binding site" evidence="7">
    <location>
        <position position="166"/>
    </location>
    <ligand>
        <name>FMN</name>
        <dbReference type="ChEBI" id="CHEBI:58210"/>
    </ligand>
</feature>
<keyword evidence="7" id="KW-0285">Flavoprotein</keyword>
<dbReference type="InterPro" id="IPR008259">
    <property type="entry name" value="FMN_hydac_DH_AS"/>
</dbReference>
<dbReference type="GeneID" id="37010699"/>